<dbReference type="PANTHER" id="PTHR11505">
    <property type="entry name" value="L1 TRANSPOSABLE ELEMENT-RELATED"/>
    <property type="match status" value="1"/>
</dbReference>
<dbReference type="Gene3D" id="3.30.70.1820">
    <property type="entry name" value="L1 transposable element, RRM domain"/>
    <property type="match status" value="1"/>
</dbReference>
<protein>
    <submittedName>
        <fullName evidence="1">Uncharacterized protein</fullName>
    </submittedName>
</protein>
<name>A0A1A7XA95_9TELE</name>
<dbReference type="EMBL" id="HADX01013336">
    <property type="protein sequence ID" value="SBP35568.1"/>
    <property type="molecule type" value="Transcribed_RNA"/>
</dbReference>
<dbReference type="AlphaFoldDB" id="A0A1A7XA95"/>
<evidence type="ECO:0000313" key="1">
    <source>
        <dbReference type="EMBL" id="SBP15027.1"/>
    </source>
</evidence>
<sequence length="201" mass="22765">MSRAKQTEKGAPLEDAAKANVSWTMADIAAPLIKHKEELATEFKSSFESMTQRLNHITSAIGDHSVRIISLENATVTHQRLMELDAKHHTRQKESDLLKERVAELEGRSRRQNIQIVGLPEMFGGPGLTAFFSELQVEIFGEGMFSSPPEIDRAHRTLTANPTQGEKPRPVLLCFHRYQVKDLVIREAHKRKHLVYKGHPI</sequence>
<reference evidence="1" key="2">
    <citation type="submission" date="2016-06" db="EMBL/GenBank/DDBJ databases">
        <title>The genome of a short-lived fish provides insights into sex chromosome evolution and the genetic control of aging.</title>
        <authorList>
            <person name="Reichwald K."/>
            <person name="Felder M."/>
            <person name="Petzold A."/>
            <person name="Koch P."/>
            <person name="Groth M."/>
            <person name="Platzer M."/>
        </authorList>
    </citation>
    <scope>NUCLEOTIDE SEQUENCE</scope>
    <source>
        <tissue evidence="1">Brain</tissue>
    </source>
</reference>
<gene>
    <name evidence="1" type="primary">Nfu_g_1_002149</name>
</gene>
<dbReference type="InterPro" id="IPR004244">
    <property type="entry name" value="Transposase_22"/>
</dbReference>
<reference evidence="1" key="1">
    <citation type="submission" date="2016-05" db="EMBL/GenBank/DDBJ databases">
        <authorList>
            <person name="Lavstsen T."/>
            <person name="Jespersen J.S."/>
        </authorList>
    </citation>
    <scope>NUCLEOTIDE SEQUENCE</scope>
    <source>
        <tissue evidence="1">Brain</tissue>
    </source>
</reference>
<organism evidence="1">
    <name type="scientific">Iconisemion striatum</name>
    <dbReference type="NCBI Taxonomy" id="60296"/>
    <lineage>
        <taxon>Eukaryota</taxon>
        <taxon>Metazoa</taxon>
        <taxon>Chordata</taxon>
        <taxon>Craniata</taxon>
        <taxon>Vertebrata</taxon>
        <taxon>Euteleostomi</taxon>
        <taxon>Actinopterygii</taxon>
        <taxon>Neopterygii</taxon>
        <taxon>Teleostei</taxon>
        <taxon>Neoteleostei</taxon>
        <taxon>Acanthomorphata</taxon>
        <taxon>Ovalentaria</taxon>
        <taxon>Atherinomorphae</taxon>
        <taxon>Cyprinodontiformes</taxon>
        <taxon>Nothobranchiidae</taxon>
        <taxon>Iconisemion</taxon>
    </lineage>
</organism>
<proteinExistence type="predicted"/>
<dbReference type="EMBL" id="HADW01013627">
    <property type="protein sequence ID" value="SBP15027.1"/>
    <property type="molecule type" value="Transcribed_RNA"/>
</dbReference>
<accession>A0A1A7XA95</accession>